<dbReference type="InterPro" id="IPR036583">
    <property type="entry name" value="23S_rRNA_IVS_sf"/>
</dbReference>
<dbReference type="PANTHER" id="PTHR38471:SF2">
    <property type="entry name" value="FOUR HELIX BUNDLE PROTEIN"/>
    <property type="match status" value="1"/>
</dbReference>
<gene>
    <name evidence="1" type="ORF">FHQ18_09955</name>
</gene>
<dbReference type="NCBIfam" id="TIGR02436">
    <property type="entry name" value="four helix bundle protein"/>
    <property type="match status" value="1"/>
</dbReference>
<dbReference type="AlphaFoldDB" id="A0A5A8F343"/>
<dbReference type="Pfam" id="PF05635">
    <property type="entry name" value="23S_rRNA_IVP"/>
    <property type="match status" value="1"/>
</dbReference>
<dbReference type="Proteomes" id="UP000322876">
    <property type="component" value="Unassembled WGS sequence"/>
</dbReference>
<dbReference type="Gene3D" id="1.20.1440.60">
    <property type="entry name" value="23S rRNA-intervening sequence"/>
    <property type="match status" value="1"/>
</dbReference>
<dbReference type="RefSeq" id="WP_149267034.1">
    <property type="nucleotide sequence ID" value="NZ_VFJB01000008.1"/>
</dbReference>
<sequence length="119" mass="13785">MNKPHKKLKVWQLAVDFCIIIYNITENFPKNELYGLSMQMRRAVVSIPSNIAEGAARYSTKESAQFYNIARGSISELDTQIEIAFRLNYISEIDKNKLINLLNEIDRLLYGLWKKSSLI</sequence>
<dbReference type="CDD" id="cd16377">
    <property type="entry name" value="23S_rRNA_IVP_like"/>
    <property type="match status" value="1"/>
</dbReference>
<keyword evidence="2" id="KW-1185">Reference proteome</keyword>
<evidence type="ECO:0000313" key="2">
    <source>
        <dbReference type="Proteomes" id="UP000322876"/>
    </source>
</evidence>
<name>A0A5A8F343_9BACT</name>
<proteinExistence type="predicted"/>
<dbReference type="SUPFAM" id="SSF158446">
    <property type="entry name" value="IVS-encoded protein-like"/>
    <property type="match status" value="1"/>
</dbReference>
<dbReference type="EMBL" id="VFJB01000008">
    <property type="protein sequence ID" value="KAA0257361.1"/>
    <property type="molecule type" value="Genomic_DNA"/>
</dbReference>
<evidence type="ECO:0000313" key="1">
    <source>
        <dbReference type="EMBL" id="KAA0257361.1"/>
    </source>
</evidence>
<comment type="caution">
    <text evidence="1">The sequence shown here is derived from an EMBL/GenBank/DDBJ whole genome shotgun (WGS) entry which is preliminary data.</text>
</comment>
<protein>
    <submittedName>
        <fullName evidence="1">Four helix bundle protein</fullName>
    </submittedName>
</protein>
<dbReference type="PANTHER" id="PTHR38471">
    <property type="entry name" value="FOUR HELIX BUNDLE PROTEIN"/>
    <property type="match status" value="1"/>
</dbReference>
<reference evidence="1 2" key="1">
    <citation type="submission" date="2019-06" db="EMBL/GenBank/DDBJ databases">
        <title>Genomic insights into carbon and energy metabolism of Deferribacter autotrophicus revealed new metabolic traits in the phylum Deferribacteres.</title>
        <authorList>
            <person name="Slobodkin A.I."/>
            <person name="Slobodkina G.B."/>
            <person name="Allioux M."/>
            <person name="Alain K."/>
            <person name="Jebbar M."/>
            <person name="Shadrin V."/>
            <person name="Kublanov I.V."/>
            <person name="Toshchakov S.V."/>
            <person name="Bonch-Osmolovskaya E.A."/>
        </authorList>
    </citation>
    <scope>NUCLEOTIDE SEQUENCE [LARGE SCALE GENOMIC DNA]</scope>
    <source>
        <strain evidence="1 2">SL50</strain>
    </source>
</reference>
<organism evidence="1 2">
    <name type="scientific">Deferribacter autotrophicus</name>
    <dbReference type="NCBI Taxonomy" id="500465"/>
    <lineage>
        <taxon>Bacteria</taxon>
        <taxon>Pseudomonadati</taxon>
        <taxon>Deferribacterota</taxon>
        <taxon>Deferribacteres</taxon>
        <taxon>Deferribacterales</taxon>
        <taxon>Deferribacteraceae</taxon>
        <taxon>Deferribacter</taxon>
    </lineage>
</organism>
<dbReference type="OrthoDB" id="160990at2"/>
<accession>A0A5A8F343</accession>
<dbReference type="InterPro" id="IPR012657">
    <property type="entry name" value="23S_rRNA-intervening_sequence"/>
</dbReference>